<proteinExistence type="predicted"/>
<dbReference type="AlphaFoldDB" id="A0A0C1BXA1"/>
<dbReference type="Proteomes" id="UP000031307">
    <property type="component" value="Unassembled WGS sequence"/>
</dbReference>
<reference evidence="2 3" key="1">
    <citation type="journal article" date="2014" name="Mol. Biol. Evol.">
        <title>Massive expansion of Ubiquitination-related gene families within the Chlamydiae.</title>
        <authorList>
            <person name="Domman D."/>
            <person name="Collingro A."/>
            <person name="Lagkouvardos I."/>
            <person name="Gehre L."/>
            <person name="Weinmaier T."/>
            <person name="Rattei T."/>
            <person name="Subtil A."/>
            <person name="Horn M."/>
        </authorList>
    </citation>
    <scope>NUCLEOTIDE SEQUENCE [LARGE SCALE GENOMIC DNA]</scope>
    <source>
        <strain evidence="2 3">OEW1</strain>
    </source>
</reference>
<dbReference type="SUPFAM" id="SSF69593">
    <property type="entry name" value="Glycerol-3-phosphate (1)-acyltransferase"/>
    <property type="match status" value="1"/>
</dbReference>
<protein>
    <recommendedName>
        <fullName evidence="1">DUF374 domain-containing protein</fullName>
    </recommendedName>
</protein>
<dbReference type="RefSeq" id="WP_006340326.1">
    <property type="nucleotide sequence ID" value="NZ_BAWW01000066.1"/>
</dbReference>
<dbReference type="Pfam" id="PF04028">
    <property type="entry name" value="DUF374"/>
    <property type="match status" value="1"/>
</dbReference>
<dbReference type="OMA" id="PAMFIGH"/>
<organism evidence="2 3">
    <name type="scientific">Parachlamydia acanthamoebae</name>
    <dbReference type="NCBI Taxonomy" id="83552"/>
    <lineage>
        <taxon>Bacteria</taxon>
        <taxon>Pseudomonadati</taxon>
        <taxon>Chlamydiota</taxon>
        <taxon>Chlamydiia</taxon>
        <taxon>Parachlamydiales</taxon>
        <taxon>Parachlamydiaceae</taxon>
        <taxon>Parachlamydia</taxon>
    </lineage>
</organism>
<evidence type="ECO:0000313" key="2">
    <source>
        <dbReference type="EMBL" id="KIA76136.1"/>
    </source>
</evidence>
<feature type="domain" description="DUF374" evidence="1">
    <location>
        <begin position="77"/>
        <end position="139"/>
    </location>
</feature>
<evidence type="ECO:0000259" key="1">
    <source>
        <dbReference type="Pfam" id="PF04028"/>
    </source>
</evidence>
<dbReference type="InterPro" id="IPR007172">
    <property type="entry name" value="DUF374"/>
</dbReference>
<accession>A0A0C1BXA1</accession>
<sequence>MIRAIYQRFKKKSLPYIFAYIGKAIVRFLVYTCRFKVEGVEQFVQMGSSRPCIVMLWHNRLALCAEIVSQFAPQFMYAAFVSNSRDGEPLAILAESYPCGTTIRVPHTGRHEALKKMIERLKQGKEVMLITPDGPRGPRYEVKPGIALAAQQTGAAVFPMSWSATRFWQFNTWDRLILPKPFSTISVIFGSPVELEQQNSPLEESTKTLENALKGIDFKACTSLFTNPAEWPN</sequence>
<comment type="caution">
    <text evidence="2">The sequence shown here is derived from an EMBL/GenBank/DDBJ whole genome shotgun (WGS) entry which is preliminary data.</text>
</comment>
<name>A0A0C1BXA1_9BACT</name>
<dbReference type="PATRIC" id="fig|83552.4.peg.2707"/>
<evidence type="ECO:0000313" key="3">
    <source>
        <dbReference type="Proteomes" id="UP000031307"/>
    </source>
</evidence>
<dbReference type="CDD" id="cd07983">
    <property type="entry name" value="LPLAT_DUF374-like"/>
    <property type="match status" value="1"/>
</dbReference>
<dbReference type="EMBL" id="JSAM01000129">
    <property type="protein sequence ID" value="KIA76136.1"/>
    <property type="molecule type" value="Genomic_DNA"/>
</dbReference>
<gene>
    <name evidence="2" type="ORF">DB43_AS00060</name>
</gene>